<dbReference type="InterPro" id="IPR036637">
    <property type="entry name" value="Phosphohistidine_dom_sf"/>
</dbReference>
<proteinExistence type="predicted"/>
<dbReference type="PANTHER" id="PTHR43615:SF1">
    <property type="entry name" value="PPDK_N DOMAIN-CONTAINING PROTEIN"/>
    <property type="match status" value="1"/>
</dbReference>
<name>A0A939KN65_9MICC</name>
<keyword evidence="1" id="KW-0547">Nucleotide-binding</keyword>
<comment type="caution">
    <text evidence="6">The sequence shown here is derived from an EMBL/GenBank/DDBJ whole genome shotgun (WGS) entry which is preliminary data.</text>
</comment>
<dbReference type="SUPFAM" id="SSF56059">
    <property type="entry name" value="Glutathione synthetase ATP-binding domain-like"/>
    <property type="match status" value="1"/>
</dbReference>
<dbReference type="Gene3D" id="3.50.30.10">
    <property type="entry name" value="Phosphohistidine domain"/>
    <property type="match status" value="1"/>
</dbReference>
<evidence type="ECO:0000313" key="6">
    <source>
        <dbReference type="EMBL" id="MBO1269008.1"/>
    </source>
</evidence>
<dbReference type="InterPro" id="IPR008279">
    <property type="entry name" value="PEP-util_enz_mobile_dom"/>
</dbReference>
<evidence type="ECO:0000256" key="3">
    <source>
        <dbReference type="SAM" id="MobiDB-lite"/>
    </source>
</evidence>
<accession>A0A939KN65</accession>
<evidence type="ECO:0000256" key="2">
    <source>
        <dbReference type="ARBA" id="ARBA00022840"/>
    </source>
</evidence>
<reference evidence="6" key="1">
    <citation type="submission" date="2021-03" db="EMBL/GenBank/DDBJ databases">
        <title>A new species, PO-11, isolated from a karst cave deposit.</title>
        <authorList>
            <person name="Zhaoxiaoyong W."/>
        </authorList>
    </citation>
    <scope>NUCLEOTIDE SEQUENCE</scope>
    <source>
        <strain evidence="6">PO-11</strain>
    </source>
</reference>
<feature type="domain" description="PEP-utilising enzyme mobile" evidence="4">
    <location>
        <begin position="827"/>
        <end position="897"/>
    </location>
</feature>
<evidence type="ECO:0000259" key="4">
    <source>
        <dbReference type="Pfam" id="PF00391"/>
    </source>
</evidence>
<dbReference type="InterPro" id="IPR013815">
    <property type="entry name" value="ATP_grasp_subdomain_1"/>
</dbReference>
<dbReference type="EMBL" id="JAFNLL010000033">
    <property type="protein sequence ID" value="MBO1269008.1"/>
    <property type="molecule type" value="Genomic_DNA"/>
</dbReference>
<dbReference type="GO" id="GO:0016301">
    <property type="term" value="F:kinase activity"/>
    <property type="evidence" value="ECO:0007669"/>
    <property type="project" value="InterPro"/>
</dbReference>
<evidence type="ECO:0000259" key="5">
    <source>
        <dbReference type="Pfam" id="PF01326"/>
    </source>
</evidence>
<dbReference type="InterPro" id="IPR051549">
    <property type="entry name" value="PEP_Utilizing_Enz"/>
</dbReference>
<dbReference type="SUPFAM" id="SSF52009">
    <property type="entry name" value="Phosphohistidine domain"/>
    <property type="match status" value="1"/>
</dbReference>
<sequence length="915" mass="97460">MENPQPGRRPAGTGLILDFGSIHADMLAEVGGKAANLGELTAAGLPVPPGFCLTTEAYRRAMAPAGLEVVLSALQDIAPENVGELSELATRARILVLDAGIPADIEEAVRSAYFALGDGIPVAVRSSATAEDLPFASFAGQQDSYLNVMGIDPVLVAVRQCWASLWTDRAVSYRAANGIDHGAVALAVVIQRMVDAETAGVLFTANPVTGRRREAVIDASPGLGEAVVSGAVNPDHFVVDTLTGVILERRIGDRTVEIRPVPGGGTERIERAGTPAEADACLDDSRVRALAALGQRVEEHYGTPQDTEWAIDVQGTLWLTQARPVTTLYPQTTRKPATPRTHAFLNFSLAQGLTRPLTPMGLAGVRLIASSVARTARFAVPEPRKGPSPYYEAGQRIFFDLTAVARSTVGRAIVPRVFDVMEARSAMLLRGLFDDPRFPVTNRTPLPLIRHVAPVAARFRVPETLLRGLFRPDAAQRRAERVGSELRETLAVPRGASARERLEHVQRILGQELFATVPRILPLPALGFAMLALVRKILGEQAPPDELQTVLRGLPNNVTTEMDLALWQLAVRIREDPDAAASFAAEAAAELARQYRDGGLPGVAQSGLADFLAGYGHRAVAEIDVGMPRWSGDPTHIIGVLANYLRLDDPALAPDKQFEKGAREADEQVARLVARARSRSPLHATVVRLALDRTRRFAGMRELPKFNLVLGLAAAREQLAIVGEELAAAGRIAGADDIFFLDLDDAHAALDGADQHERVAERKEAYGLELRRRHIPRVLLSDGTEPEAVRQPGGPAGEGALRGSPASAGLVTAPARVILDPVGARLEPGEILVAPSTDPGWTPLFLTASGLVMEMGGPNSHGAVVAREYGIPAVVGVPDATARITTGQRTTVDGAAGTVSVEEPSVEEPALEEPG</sequence>
<keyword evidence="2" id="KW-0067">ATP-binding</keyword>
<dbReference type="FunFam" id="3.30.1490.20:FF:000010">
    <property type="entry name" value="Phosphoenolpyruvate synthase"/>
    <property type="match status" value="1"/>
</dbReference>
<dbReference type="InterPro" id="IPR002192">
    <property type="entry name" value="PPDK_AMP/ATP-bd"/>
</dbReference>
<dbReference type="AlphaFoldDB" id="A0A939KN65"/>
<gene>
    <name evidence="6" type="ORF">J1902_13700</name>
</gene>
<keyword evidence="7" id="KW-1185">Reference proteome</keyword>
<dbReference type="Gene3D" id="3.30.1490.20">
    <property type="entry name" value="ATP-grasp fold, A domain"/>
    <property type="match status" value="1"/>
</dbReference>
<dbReference type="PANTHER" id="PTHR43615">
    <property type="entry name" value="PHOSPHOENOLPYRUVATE SYNTHASE-RELATED"/>
    <property type="match status" value="1"/>
</dbReference>
<evidence type="ECO:0000313" key="7">
    <source>
        <dbReference type="Proteomes" id="UP000664164"/>
    </source>
</evidence>
<feature type="domain" description="Pyruvate phosphate dikinase AMP/ATP-binding" evidence="5">
    <location>
        <begin position="29"/>
        <end position="336"/>
    </location>
</feature>
<organism evidence="6 7">
    <name type="scientific">Arthrobacter cavernae</name>
    <dbReference type="NCBI Taxonomy" id="2817681"/>
    <lineage>
        <taxon>Bacteria</taxon>
        <taxon>Bacillati</taxon>
        <taxon>Actinomycetota</taxon>
        <taxon>Actinomycetes</taxon>
        <taxon>Micrococcales</taxon>
        <taxon>Micrococcaceae</taxon>
        <taxon>Arthrobacter</taxon>
    </lineage>
</organism>
<feature type="compositionally biased region" description="Acidic residues" evidence="3">
    <location>
        <begin position="904"/>
        <end position="915"/>
    </location>
</feature>
<protein>
    <submittedName>
        <fullName evidence="6">Phosphoenolpyruvate synthase</fullName>
    </submittedName>
</protein>
<feature type="region of interest" description="Disordered" evidence="3">
    <location>
        <begin position="782"/>
        <end position="804"/>
    </location>
</feature>
<dbReference type="RefSeq" id="WP_207616870.1">
    <property type="nucleotide sequence ID" value="NZ_JAFNLL010000033.1"/>
</dbReference>
<evidence type="ECO:0000256" key="1">
    <source>
        <dbReference type="ARBA" id="ARBA00022741"/>
    </source>
</evidence>
<dbReference type="Proteomes" id="UP000664164">
    <property type="component" value="Unassembled WGS sequence"/>
</dbReference>
<dbReference type="GO" id="GO:0005524">
    <property type="term" value="F:ATP binding"/>
    <property type="evidence" value="ECO:0007669"/>
    <property type="project" value="UniProtKB-KW"/>
</dbReference>
<dbReference type="Pfam" id="PF00391">
    <property type="entry name" value="PEP-utilizers"/>
    <property type="match status" value="1"/>
</dbReference>
<dbReference type="Gene3D" id="3.30.470.20">
    <property type="entry name" value="ATP-grasp fold, B domain"/>
    <property type="match status" value="1"/>
</dbReference>
<feature type="region of interest" description="Disordered" evidence="3">
    <location>
        <begin position="893"/>
        <end position="915"/>
    </location>
</feature>
<dbReference type="Pfam" id="PF01326">
    <property type="entry name" value="PPDK_N"/>
    <property type="match status" value="1"/>
</dbReference>